<evidence type="ECO:0000256" key="7">
    <source>
        <dbReference type="PIRSR" id="PIRSR601019-2"/>
    </source>
</evidence>
<dbReference type="InterPro" id="IPR001019">
    <property type="entry name" value="Gprotein_alpha_su"/>
</dbReference>
<dbReference type="PANTHER" id="PTHR10218:SF302">
    <property type="entry name" value="GUANINE NUCLEOTIDE-BINDING PROTEIN ALPHA-5 SUBUNIT"/>
    <property type="match status" value="1"/>
</dbReference>
<dbReference type="GO" id="GO:0031683">
    <property type="term" value="F:G-protein beta/gamma-subunit complex binding"/>
    <property type="evidence" value="ECO:0007669"/>
    <property type="project" value="InterPro"/>
</dbReference>
<keyword evidence="3 6" id="KW-0547">Nucleotide-binding</keyword>
<evidence type="ECO:0000256" key="8">
    <source>
        <dbReference type="SAM" id="MobiDB-lite"/>
    </source>
</evidence>
<keyword evidence="7" id="KW-0460">Magnesium</keyword>
<evidence type="ECO:0000256" key="2">
    <source>
        <dbReference type="ARBA" id="ARBA00022723"/>
    </source>
</evidence>
<accession>A0A1I8F7Z2</accession>
<dbReference type="GO" id="GO:0046872">
    <property type="term" value="F:metal ion binding"/>
    <property type="evidence" value="ECO:0007669"/>
    <property type="project" value="UniProtKB-KW"/>
</dbReference>
<name>A0A1I8F7Z2_9PLAT</name>
<dbReference type="GO" id="GO:0005525">
    <property type="term" value="F:GTP binding"/>
    <property type="evidence" value="ECO:0007669"/>
    <property type="project" value="UniProtKB-KW"/>
</dbReference>
<dbReference type="SUPFAM" id="SSF47895">
    <property type="entry name" value="Transducin (alpha subunit), insertion domain"/>
    <property type="match status" value="1"/>
</dbReference>
<keyword evidence="4 6" id="KW-0342">GTP-binding</keyword>
<dbReference type="WBParaSite" id="maker-unitig_24166-snap-gene-0.2-mRNA-1">
    <property type="protein sequence ID" value="maker-unitig_24166-snap-gene-0.2-mRNA-1"/>
    <property type="gene ID" value="maker-unitig_24166-snap-gene-0.2"/>
</dbReference>
<dbReference type="GO" id="GO:0001664">
    <property type="term" value="F:G protein-coupled receptor binding"/>
    <property type="evidence" value="ECO:0007669"/>
    <property type="project" value="TreeGrafter"/>
</dbReference>
<evidence type="ECO:0000313" key="9">
    <source>
        <dbReference type="Proteomes" id="UP000095280"/>
    </source>
</evidence>
<evidence type="ECO:0000256" key="1">
    <source>
        <dbReference type="ARBA" id="ARBA00011356"/>
    </source>
</evidence>
<feature type="binding site" evidence="6">
    <location>
        <begin position="493"/>
        <end position="499"/>
    </location>
    <ligand>
        <name>GTP</name>
        <dbReference type="ChEBI" id="CHEBI:37565"/>
    </ligand>
</feature>
<dbReference type="AlphaFoldDB" id="A0A1I8F7Z2"/>
<dbReference type="InterPro" id="IPR011025">
    <property type="entry name" value="GproteinA_insert"/>
</dbReference>
<keyword evidence="9" id="KW-1185">Reference proteome</keyword>
<feature type="binding site" evidence="7">
    <location>
        <position position="499"/>
    </location>
    <ligand>
        <name>Mg(2+)</name>
        <dbReference type="ChEBI" id="CHEBI:18420"/>
    </ligand>
</feature>
<evidence type="ECO:0000313" key="10">
    <source>
        <dbReference type="WBParaSite" id="maker-unitig_24166-snap-gene-0.2-mRNA-1"/>
    </source>
</evidence>
<dbReference type="Pfam" id="PF00503">
    <property type="entry name" value="G-alpha"/>
    <property type="match status" value="1"/>
</dbReference>
<dbReference type="GO" id="GO:0005737">
    <property type="term" value="C:cytoplasm"/>
    <property type="evidence" value="ECO:0007669"/>
    <property type="project" value="TreeGrafter"/>
</dbReference>
<feature type="region of interest" description="Disordered" evidence="8">
    <location>
        <begin position="159"/>
        <end position="192"/>
    </location>
</feature>
<evidence type="ECO:0000256" key="6">
    <source>
        <dbReference type="PIRSR" id="PIRSR601019-1"/>
    </source>
</evidence>
<dbReference type="GO" id="GO:0003924">
    <property type="term" value="F:GTPase activity"/>
    <property type="evidence" value="ECO:0007669"/>
    <property type="project" value="InterPro"/>
</dbReference>
<dbReference type="SMART" id="SM00275">
    <property type="entry name" value="G_alpha"/>
    <property type="match status" value="1"/>
</dbReference>
<keyword evidence="2 7" id="KW-0479">Metal-binding</keyword>
<dbReference type="InterPro" id="IPR027417">
    <property type="entry name" value="P-loop_NTPase"/>
</dbReference>
<sequence>AAAAGRPAEVGIGGSIVVGRCRYPNTGKSSLINSLKRARVAHRSDAWPHTRRMGKLKRGGLPEQLPLLGASYDKIKFRYTGAKNDWSSGRLTYYTLPPENPAAQTASQLELVGQCPKEFSLDTVDLLPQRSRRRRDSLAARADALDTVVNPLESVAMATLDDDNKAGGASNDAAMETDNDEEESGGRGGRRNLSWTLASRSNLAPAADVLEAAKEARFAPAMAGAQQESKACAFRPKRRARRPNGWIEMPANWAANSKPRWTPCWTVWLVLAAPRSRSSQRDAKYSLNSAGPPAAPALLAALMPDEAVEKLTPKQISDQIDEQIKQDKRRRRATDFVARTRRLAARVHFLRSLRIIHKDQFDEREVRSFQAVIYANVWRGIMKLLFIKKQLGIKWESSKPGIAAVKIYASPGKRNRSGQRGELQHHRGSVPPGCAGISHPLVRQRRTRILRTPAQRVQGDEEFRDVGENLDYYLNQLDSIAMPGYRPTEAHILHSRRFTDSVFEKPLIRKWAKTLRVFRGELQSVIYIIACSTFNEFYTKPATGELINKLDESFDCLRHLLEIKTELFTPDMIRYQLRLAAVTTPTNLGHVREHLLRRLNVVLNASLQLKKYTHFTTSIDLSNVRRVFKDVQDTVMHNFHSGGAANLNFF</sequence>
<proteinExistence type="predicted"/>
<keyword evidence="5" id="KW-0807">Transducer</keyword>
<protein>
    <submittedName>
        <fullName evidence="10">G domain-containing protein</fullName>
    </submittedName>
</protein>
<organism evidence="9 10">
    <name type="scientific">Macrostomum lignano</name>
    <dbReference type="NCBI Taxonomy" id="282301"/>
    <lineage>
        <taxon>Eukaryota</taxon>
        <taxon>Metazoa</taxon>
        <taxon>Spiralia</taxon>
        <taxon>Lophotrochozoa</taxon>
        <taxon>Platyhelminthes</taxon>
        <taxon>Rhabditophora</taxon>
        <taxon>Macrostomorpha</taxon>
        <taxon>Macrostomida</taxon>
        <taxon>Macrostomidae</taxon>
        <taxon>Macrostomum</taxon>
    </lineage>
</organism>
<dbReference type="Gene3D" id="1.10.400.10">
    <property type="entry name" value="GI Alpha 1, domain 2-like"/>
    <property type="match status" value="1"/>
</dbReference>
<evidence type="ECO:0000256" key="4">
    <source>
        <dbReference type="ARBA" id="ARBA00023134"/>
    </source>
</evidence>
<evidence type="ECO:0000256" key="5">
    <source>
        <dbReference type="ARBA" id="ARBA00023224"/>
    </source>
</evidence>
<dbReference type="GO" id="GO:0005834">
    <property type="term" value="C:heterotrimeric G-protein complex"/>
    <property type="evidence" value="ECO:0007669"/>
    <property type="project" value="TreeGrafter"/>
</dbReference>
<comment type="subunit">
    <text evidence="1">G proteins are composed of 3 units; alpha, beta and gamma. The alpha chain contains the guanine nucleotide binding site.</text>
</comment>
<dbReference type="GO" id="GO:0007188">
    <property type="term" value="P:adenylate cyclase-modulating G protein-coupled receptor signaling pathway"/>
    <property type="evidence" value="ECO:0007669"/>
    <property type="project" value="TreeGrafter"/>
</dbReference>
<dbReference type="Gene3D" id="3.40.50.300">
    <property type="entry name" value="P-loop containing nucleotide triphosphate hydrolases"/>
    <property type="match status" value="1"/>
</dbReference>
<dbReference type="PANTHER" id="PTHR10218">
    <property type="entry name" value="GTP-BINDING PROTEIN ALPHA SUBUNIT"/>
    <property type="match status" value="1"/>
</dbReference>
<evidence type="ECO:0000256" key="3">
    <source>
        <dbReference type="ARBA" id="ARBA00022741"/>
    </source>
</evidence>
<reference evidence="10" key="1">
    <citation type="submission" date="2016-11" db="UniProtKB">
        <authorList>
            <consortium name="WormBaseParasite"/>
        </authorList>
    </citation>
    <scope>IDENTIFICATION</scope>
</reference>
<dbReference type="Proteomes" id="UP000095280">
    <property type="component" value="Unplaced"/>
</dbReference>